<evidence type="ECO:0000313" key="7">
    <source>
        <dbReference type="Proteomes" id="UP001321018"/>
    </source>
</evidence>
<feature type="compositionally biased region" description="Acidic residues" evidence="1">
    <location>
        <begin position="300"/>
        <end position="310"/>
    </location>
</feature>
<dbReference type="AlphaFoldDB" id="A0AAP2YVI1"/>
<dbReference type="InterPro" id="IPR025403">
    <property type="entry name" value="TgpA-like_C"/>
</dbReference>
<proteinExistence type="predicted"/>
<feature type="region of interest" description="Disordered" evidence="1">
    <location>
        <begin position="125"/>
        <end position="150"/>
    </location>
</feature>
<feature type="region of interest" description="Disordered" evidence="1">
    <location>
        <begin position="33"/>
        <end position="56"/>
    </location>
</feature>
<feature type="transmembrane region" description="Helical" evidence="2">
    <location>
        <begin position="67"/>
        <end position="88"/>
    </location>
</feature>
<feature type="transmembrane region" description="Helical" evidence="2">
    <location>
        <begin position="7"/>
        <end position="27"/>
    </location>
</feature>
<dbReference type="Pfam" id="PF13559">
    <property type="entry name" value="DUF4129"/>
    <property type="match status" value="1"/>
</dbReference>
<evidence type="ECO:0000256" key="2">
    <source>
        <dbReference type="SAM" id="Phobius"/>
    </source>
</evidence>
<feature type="compositionally biased region" description="Low complexity" evidence="1">
    <location>
        <begin position="128"/>
        <end position="137"/>
    </location>
</feature>
<evidence type="ECO:0000313" key="6">
    <source>
        <dbReference type="Proteomes" id="UP001320972"/>
    </source>
</evidence>
<keyword evidence="2" id="KW-0812">Transmembrane</keyword>
<feature type="compositionally biased region" description="Gly residues" evidence="1">
    <location>
        <begin position="34"/>
        <end position="45"/>
    </location>
</feature>
<evidence type="ECO:0000256" key="1">
    <source>
        <dbReference type="SAM" id="MobiDB-lite"/>
    </source>
</evidence>
<sequence>MSRRSLLVRIAGVVVGIVAVALAAATIDNPVEPGGTGGVGGGEGSGQPPATEQPMVDGGGGVEIPAFLEYLIVALLVVVALAVAWYLISHRRDAVKLIAIFLGVGLVILAIVYLFMQLDPGSAINQSPPEMGEMNETPGGGEPGEGDGTTDSVPRPLLTLFVALLVVTSIFVGALVVSSRDSDSVPGSTIETEPNDDDNAAAVAAAAGRAAERIESSGDEDVDNEVYRAWRDMTRLLEVDRPETSTPREFADAATDAGLAREDVDELTRLFEDTRYGHAETTDEMESRAVSVLRRIEDEYALENEGDEADASERSESSERTWGGR</sequence>
<feature type="transmembrane region" description="Helical" evidence="2">
    <location>
        <begin position="95"/>
        <end position="116"/>
    </location>
</feature>
<evidence type="ECO:0000259" key="3">
    <source>
        <dbReference type="Pfam" id="PF13559"/>
    </source>
</evidence>
<protein>
    <submittedName>
        <fullName evidence="4">DUF4129 domain-containing protein</fullName>
    </submittedName>
</protein>
<feature type="compositionally biased region" description="Gly residues" evidence="1">
    <location>
        <begin position="138"/>
        <end position="147"/>
    </location>
</feature>
<accession>A0AAP2YVI1</accession>
<dbReference type="Proteomes" id="UP001321018">
    <property type="component" value="Unassembled WGS sequence"/>
</dbReference>
<dbReference type="RefSeq" id="WP_338002093.1">
    <property type="nucleotide sequence ID" value="NZ_JAOPKA010000001.1"/>
</dbReference>
<feature type="domain" description="Protein-glutamine gamma-glutamyltransferase-like C-terminal" evidence="3">
    <location>
        <begin position="227"/>
        <end position="294"/>
    </location>
</feature>
<keyword evidence="2" id="KW-1133">Transmembrane helix</keyword>
<keyword evidence="2" id="KW-0472">Membrane</keyword>
<dbReference type="EMBL" id="JAOPKA010000001">
    <property type="protein sequence ID" value="MCU4740247.1"/>
    <property type="molecule type" value="Genomic_DNA"/>
</dbReference>
<keyword evidence="6" id="KW-1185">Reference proteome</keyword>
<organism evidence="4 7">
    <name type="scientific">Natronoglomus mannanivorans</name>
    <dbReference type="NCBI Taxonomy" id="2979990"/>
    <lineage>
        <taxon>Archaea</taxon>
        <taxon>Methanobacteriati</taxon>
        <taxon>Methanobacteriota</taxon>
        <taxon>Stenosarchaea group</taxon>
        <taxon>Halobacteria</taxon>
        <taxon>Halobacteriales</taxon>
        <taxon>Natrialbaceae</taxon>
        <taxon>Natronoglomus</taxon>
    </lineage>
</organism>
<evidence type="ECO:0000313" key="5">
    <source>
        <dbReference type="EMBL" id="MCU4971621.1"/>
    </source>
</evidence>
<dbReference type="EMBL" id="JAOPKB010000001">
    <property type="protein sequence ID" value="MCU4971621.1"/>
    <property type="molecule type" value="Genomic_DNA"/>
</dbReference>
<evidence type="ECO:0000313" key="4">
    <source>
        <dbReference type="EMBL" id="MCU4740247.1"/>
    </source>
</evidence>
<reference evidence="4 6" key="1">
    <citation type="submission" date="2022-09" db="EMBL/GenBank/DDBJ databases">
        <title>Enrichment on poylsaccharides allowed isolation of novel metabolic and taxonomic groups of Haloarchaea.</title>
        <authorList>
            <person name="Sorokin D.Y."/>
            <person name="Elcheninov A.G."/>
            <person name="Khizhniak T.V."/>
            <person name="Kolganova T.V."/>
            <person name="Kublanov I.V."/>
        </authorList>
    </citation>
    <scope>NUCLEOTIDE SEQUENCE</scope>
    <source>
        <strain evidence="5 6">AArc-m2/3/4</strain>
        <strain evidence="4">AArc-xg1-1</strain>
    </source>
</reference>
<dbReference type="Proteomes" id="UP001320972">
    <property type="component" value="Unassembled WGS sequence"/>
</dbReference>
<comment type="caution">
    <text evidence="4">The sequence shown here is derived from an EMBL/GenBank/DDBJ whole genome shotgun (WGS) entry which is preliminary data.</text>
</comment>
<feature type="transmembrane region" description="Helical" evidence="2">
    <location>
        <begin position="157"/>
        <end position="177"/>
    </location>
</feature>
<feature type="region of interest" description="Disordered" evidence="1">
    <location>
        <begin position="300"/>
        <end position="325"/>
    </location>
</feature>
<name>A0AAP2YVI1_9EURY</name>
<gene>
    <name evidence="5" type="ORF">OB955_02560</name>
    <name evidence="4" type="ORF">OB960_02390</name>
</gene>